<dbReference type="SUPFAM" id="SSF53756">
    <property type="entry name" value="UDP-Glycosyltransferase/glycogen phosphorylase"/>
    <property type="match status" value="1"/>
</dbReference>
<keyword evidence="3" id="KW-0328">Glycosyltransferase</keyword>
<dbReference type="CDD" id="cd03811">
    <property type="entry name" value="GT4_GT28_WabH-like"/>
    <property type="match status" value="1"/>
</dbReference>
<feature type="domain" description="Glycosyl transferase family 1" evidence="1">
    <location>
        <begin position="207"/>
        <end position="371"/>
    </location>
</feature>
<organism evidence="3 4">
    <name type="scientific">Fusobacterium ulcerans</name>
    <dbReference type="NCBI Taxonomy" id="861"/>
    <lineage>
        <taxon>Bacteria</taxon>
        <taxon>Fusobacteriati</taxon>
        <taxon>Fusobacteriota</taxon>
        <taxon>Fusobacteriia</taxon>
        <taxon>Fusobacteriales</taxon>
        <taxon>Fusobacteriaceae</taxon>
        <taxon>Fusobacterium</taxon>
    </lineage>
</organism>
<proteinExistence type="predicted"/>
<evidence type="ECO:0000313" key="4">
    <source>
        <dbReference type="Proteomes" id="UP000249008"/>
    </source>
</evidence>
<dbReference type="PANTHER" id="PTHR12526">
    <property type="entry name" value="GLYCOSYLTRANSFERASE"/>
    <property type="match status" value="1"/>
</dbReference>
<sequence length="395" mass="46758">MKKKVIFRSGSLRMGGLERVLIEVLQTIDKEKFDIYLVIDDDCGKENIFEKDIPKDIPYFFLKPEKLIRETEKYKEKKKNIIYKLMYNLMMEKENKVMYRNMQKILKDIGKIDVIVDFDAGASKYIEKLDIKKKIVWIHNSIPNLKKKEGKIKRFGKRLEKYDRVVAICDEMKEEIENIYPNLKGKVSRIYNPFNFERIEKLMEDERELTKEQKKMLNEDYCIAIARLDNVQKDFLTLVRAYKFIKESGIQDKLYIIGDGPSKEEIINEIKKLSLEENIKLIGLSKNPYIWLKNSKLFVHSSKYEGLPTVLIEALICNKMIISSNCPTGPKEILKNENCGKLFEVGNIKELGDYLIEFLTNKNNRELYEKNVILRKEEFNKNKVIKEYEKLIEEI</sequence>
<dbReference type="PANTHER" id="PTHR12526:SF630">
    <property type="entry name" value="GLYCOSYLTRANSFERASE"/>
    <property type="match status" value="1"/>
</dbReference>
<dbReference type="Pfam" id="PF13439">
    <property type="entry name" value="Glyco_transf_4"/>
    <property type="match status" value="1"/>
</dbReference>
<gene>
    <name evidence="3" type="primary">tagE_2</name>
    <name evidence="3" type="ORF">NCTC12112_02392</name>
</gene>
<name>A0AAX2JE08_9FUSO</name>
<dbReference type="Pfam" id="PF00534">
    <property type="entry name" value="Glycos_transf_1"/>
    <property type="match status" value="1"/>
</dbReference>
<evidence type="ECO:0000259" key="1">
    <source>
        <dbReference type="Pfam" id="PF00534"/>
    </source>
</evidence>
<dbReference type="RefSeq" id="WP_005981192.1">
    <property type="nucleotide sequence ID" value="NZ_CABKNW010000005.1"/>
</dbReference>
<dbReference type="InterPro" id="IPR001296">
    <property type="entry name" value="Glyco_trans_1"/>
</dbReference>
<evidence type="ECO:0000259" key="2">
    <source>
        <dbReference type="Pfam" id="PF13439"/>
    </source>
</evidence>
<dbReference type="KEGG" id="ful:C4N20_02550"/>
<accession>A0AAX2JE08</accession>
<dbReference type="Proteomes" id="UP000249008">
    <property type="component" value="Chromosome 1"/>
</dbReference>
<dbReference type="AlphaFoldDB" id="A0AAX2JE08"/>
<dbReference type="GO" id="GO:0047265">
    <property type="term" value="F:poly(glycerol-phosphate) alpha-glucosyltransferase activity"/>
    <property type="evidence" value="ECO:0007669"/>
    <property type="project" value="UniProtKB-EC"/>
</dbReference>
<dbReference type="GeneID" id="78453673"/>
<dbReference type="EC" id="2.4.1.52" evidence="3"/>
<dbReference type="EMBL" id="LS483487">
    <property type="protein sequence ID" value="SQJ09807.1"/>
    <property type="molecule type" value="Genomic_DNA"/>
</dbReference>
<dbReference type="InterPro" id="IPR028098">
    <property type="entry name" value="Glyco_trans_4-like_N"/>
</dbReference>
<keyword evidence="3" id="KW-0808">Transferase</keyword>
<protein>
    <submittedName>
        <fullName evidence="3">Probable poly(Glycerol-phosphate) alpha-glucosyltransferase</fullName>
        <ecNumber evidence="3">2.4.1.52</ecNumber>
    </submittedName>
</protein>
<feature type="domain" description="Glycosyltransferase subfamily 4-like N-terminal" evidence="2">
    <location>
        <begin position="14"/>
        <end position="198"/>
    </location>
</feature>
<evidence type="ECO:0000313" key="3">
    <source>
        <dbReference type="EMBL" id="SQJ09807.1"/>
    </source>
</evidence>
<reference evidence="3 4" key="1">
    <citation type="submission" date="2018-06" db="EMBL/GenBank/DDBJ databases">
        <authorList>
            <consortium name="Pathogen Informatics"/>
            <person name="Doyle S."/>
        </authorList>
    </citation>
    <scope>NUCLEOTIDE SEQUENCE [LARGE SCALE GENOMIC DNA]</scope>
    <source>
        <strain evidence="3 4">NCTC12112</strain>
    </source>
</reference>
<dbReference type="Gene3D" id="3.40.50.2000">
    <property type="entry name" value="Glycogen Phosphorylase B"/>
    <property type="match status" value="2"/>
</dbReference>